<reference evidence="23 24" key="1">
    <citation type="submission" date="2022-01" db="EMBL/GenBank/DDBJ databases">
        <title>A chromosome-scale genome assembly of the false clownfish, Amphiprion ocellaris.</title>
        <authorList>
            <person name="Ryu T."/>
        </authorList>
    </citation>
    <scope>NUCLEOTIDE SEQUENCE [LARGE SCALE GENOMIC DNA]</scope>
</reference>
<name>A0AAQ5WXP9_AMPOC</name>
<evidence type="ECO:0000256" key="21">
    <source>
        <dbReference type="ARBA" id="ARBA00048679"/>
    </source>
</evidence>
<dbReference type="SUPFAM" id="SSF48726">
    <property type="entry name" value="Immunoglobulin"/>
    <property type="match status" value="5"/>
</dbReference>
<dbReference type="GeneTree" id="ENSGT01150000286978"/>
<feature type="domain" description="Ig-like" evidence="22">
    <location>
        <begin position="357"/>
        <end position="449"/>
    </location>
</feature>
<evidence type="ECO:0000256" key="11">
    <source>
        <dbReference type="ARBA" id="ARBA00022737"/>
    </source>
</evidence>
<dbReference type="Pfam" id="PF07679">
    <property type="entry name" value="I-set"/>
    <property type="match status" value="4"/>
</dbReference>
<keyword evidence="24" id="KW-1185">Reference proteome</keyword>
<keyword evidence="6" id="KW-0963">Cytoplasm</keyword>
<dbReference type="InterPro" id="IPR036179">
    <property type="entry name" value="Ig-like_dom_sf"/>
</dbReference>
<evidence type="ECO:0000256" key="12">
    <source>
        <dbReference type="ARBA" id="ARBA00022741"/>
    </source>
</evidence>
<dbReference type="FunFam" id="2.60.40.10:FF:000148">
    <property type="entry name" value="titin isoform X1"/>
    <property type="match status" value="2"/>
</dbReference>
<dbReference type="Gene3D" id="2.60.40.10">
    <property type="entry name" value="Immunoglobulins"/>
    <property type="match status" value="5"/>
</dbReference>
<dbReference type="PANTHER" id="PTHR35971:SF5">
    <property type="entry name" value="OBSCURIN LIKE CYTOSKELETAL ADAPTOR 1"/>
    <property type="match status" value="1"/>
</dbReference>
<dbReference type="SMART" id="SM00409">
    <property type="entry name" value="IG"/>
    <property type="match status" value="5"/>
</dbReference>
<keyword evidence="17" id="KW-1015">Disulfide bond</keyword>
<evidence type="ECO:0000256" key="6">
    <source>
        <dbReference type="ARBA" id="ARBA00022490"/>
    </source>
</evidence>
<dbReference type="SMART" id="SM00408">
    <property type="entry name" value="IGc2"/>
    <property type="match status" value="2"/>
</dbReference>
<reference evidence="23" key="2">
    <citation type="submission" date="2025-08" db="UniProtKB">
        <authorList>
            <consortium name="Ensembl"/>
        </authorList>
    </citation>
    <scope>IDENTIFICATION</scope>
</reference>
<evidence type="ECO:0000259" key="22">
    <source>
        <dbReference type="PROSITE" id="PS50835"/>
    </source>
</evidence>
<dbReference type="InterPro" id="IPR003599">
    <property type="entry name" value="Ig_sub"/>
</dbReference>
<sequence>MANLTVIEGDAYFTVKLQDYTAVEKDQVVLDCELSKDVDVMWYHNEAEIKASKMVSIKAEGKRRTLVIKRVGDKDKGQYVCDCGTDKTTATLHIEARHIKVVRPMYGVEVFDGETARFEVELSEDDVHGQWKLNGEILSPSADTEIVEDGAKHTLVLYNCRVPQTGEVAFSAANAKCSANLKVKELPVSFITPLADLHVYEKDEAKFELEVSREPKSFRWLKGSQELSNDEKFELLVEGKRHTLIVKSARYEDEAKYMFEAEDKRTSGKLVIKGIRLEFIRPIKDVTVKERETAEFSVELSHEKIPVVWYKNDVRLHPSKVVHMSEEGKVHTLAFKEVTLDDTSMIRVEALGKTSEAMLTILEGDLYFTVRLQNYTAVEKDQVILSCELSKAAGEVRWFKDGNEIFLSKNVLVQSDGRKRWLVIRKATKANMGLYTCDCGTDKTTADLNIEGKPAAIGTLLSPSEPEPEPPLSVPPLSSITVCPCE</sequence>
<evidence type="ECO:0000256" key="19">
    <source>
        <dbReference type="ARBA" id="ARBA00023319"/>
    </source>
</evidence>
<evidence type="ECO:0000256" key="20">
    <source>
        <dbReference type="ARBA" id="ARBA00047899"/>
    </source>
</evidence>
<keyword evidence="15" id="KW-0460">Magnesium</keyword>
<keyword evidence="7" id="KW-0723">Serine/threonine-protein kinase</keyword>
<dbReference type="InterPro" id="IPR003598">
    <property type="entry name" value="Ig_sub2"/>
</dbReference>
<dbReference type="GO" id="GO:0004674">
    <property type="term" value="F:protein serine/threonine kinase activity"/>
    <property type="evidence" value="ECO:0007669"/>
    <property type="project" value="UniProtKB-KW"/>
</dbReference>
<feature type="domain" description="Ig-like" evidence="22">
    <location>
        <begin position="1"/>
        <end position="91"/>
    </location>
</feature>
<evidence type="ECO:0000256" key="15">
    <source>
        <dbReference type="ARBA" id="ARBA00022842"/>
    </source>
</evidence>
<evidence type="ECO:0000256" key="7">
    <source>
        <dbReference type="ARBA" id="ARBA00022527"/>
    </source>
</evidence>
<comment type="catalytic activity">
    <reaction evidence="21">
        <text>L-seryl-[protein] + ATP = O-phospho-L-seryl-[protein] + ADP + H(+)</text>
        <dbReference type="Rhea" id="RHEA:17989"/>
        <dbReference type="Rhea" id="RHEA-COMP:9863"/>
        <dbReference type="Rhea" id="RHEA-COMP:11604"/>
        <dbReference type="ChEBI" id="CHEBI:15378"/>
        <dbReference type="ChEBI" id="CHEBI:29999"/>
        <dbReference type="ChEBI" id="CHEBI:30616"/>
        <dbReference type="ChEBI" id="CHEBI:83421"/>
        <dbReference type="ChEBI" id="CHEBI:456216"/>
        <dbReference type="EC" id="2.7.11.1"/>
    </reaction>
</comment>
<dbReference type="InterPro" id="IPR052385">
    <property type="entry name" value="Obscurin/Obscurin-like_Reg"/>
</dbReference>
<evidence type="ECO:0000256" key="9">
    <source>
        <dbReference type="ARBA" id="ARBA00022679"/>
    </source>
</evidence>
<dbReference type="PANTHER" id="PTHR35971">
    <property type="entry name" value="SI:DKEY-31G6.6"/>
    <property type="match status" value="1"/>
</dbReference>
<proteinExistence type="inferred from homology"/>
<evidence type="ECO:0000256" key="14">
    <source>
        <dbReference type="ARBA" id="ARBA00022840"/>
    </source>
</evidence>
<dbReference type="InterPro" id="IPR013783">
    <property type="entry name" value="Ig-like_fold"/>
</dbReference>
<comment type="catalytic activity">
    <reaction evidence="20">
        <text>L-threonyl-[protein] + ATP = O-phospho-L-threonyl-[protein] + ADP + H(+)</text>
        <dbReference type="Rhea" id="RHEA:46608"/>
        <dbReference type="Rhea" id="RHEA-COMP:11060"/>
        <dbReference type="Rhea" id="RHEA-COMP:11605"/>
        <dbReference type="ChEBI" id="CHEBI:15378"/>
        <dbReference type="ChEBI" id="CHEBI:30013"/>
        <dbReference type="ChEBI" id="CHEBI:30616"/>
        <dbReference type="ChEBI" id="CHEBI:61977"/>
        <dbReference type="ChEBI" id="CHEBI:456216"/>
        <dbReference type="EC" id="2.7.11.1"/>
    </reaction>
</comment>
<dbReference type="GO" id="GO:0046872">
    <property type="term" value="F:metal ion binding"/>
    <property type="evidence" value="ECO:0007669"/>
    <property type="project" value="UniProtKB-KW"/>
</dbReference>
<keyword evidence="18" id="KW-0539">Nucleus</keyword>
<organism evidence="23 24">
    <name type="scientific">Amphiprion ocellaris</name>
    <name type="common">Clown anemonefish</name>
    <dbReference type="NCBI Taxonomy" id="80972"/>
    <lineage>
        <taxon>Eukaryota</taxon>
        <taxon>Metazoa</taxon>
        <taxon>Chordata</taxon>
        <taxon>Craniata</taxon>
        <taxon>Vertebrata</taxon>
        <taxon>Euteleostomi</taxon>
        <taxon>Actinopterygii</taxon>
        <taxon>Neopterygii</taxon>
        <taxon>Teleostei</taxon>
        <taxon>Neoteleostei</taxon>
        <taxon>Acanthomorphata</taxon>
        <taxon>Ovalentaria</taxon>
        <taxon>Pomacentridae</taxon>
        <taxon>Amphiprion</taxon>
    </lineage>
</organism>
<keyword evidence="13" id="KW-0418">Kinase</keyword>
<comment type="cofactor">
    <cofactor evidence="1">
        <name>Mg(2+)</name>
        <dbReference type="ChEBI" id="CHEBI:18420"/>
    </cofactor>
</comment>
<protein>
    <recommendedName>
        <fullName evidence="5">non-specific serine/threonine protein kinase</fullName>
        <ecNumber evidence="5">2.7.11.1</ecNumber>
    </recommendedName>
</protein>
<evidence type="ECO:0000256" key="10">
    <source>
        <dbReference type="ARBA" id="ARBA00022723"/>
    </source>
</evidence>
<dbReference type="InterPro" id="IPR007110">
    <property type="entry name" value="Ig-like_dom"/>
</dbReference>
<keyword evidence="19" id="KW-0393">Immunoglobulin domain</keyword>
<evidence type="ECO:0000256" key="18">
    <source>
        <dbReference type="ARBA" id="ARBA00023242"/>
    </source>
</evidence>
<evidence type="ECO:0000256" key="1">
    <source>
        <dbReference type="ARBA" id="ARBA00001946"/>
    </source>
</evidence>
<evidence type="ECO:0000256" key="16">
    <source>
        <dbReference type="ARBA" id="ARBA00022860"/>
    </source>
</evidence>
<dbReference type="Ensembl" id="ENSAOCT00000045278.1">
    <property type="protein sequence ID" value="ENSAOCP00000033638.1"/>
    <property type="gene ID" value="ENSAOCG00000030116.1"/>
</dbReference>
<dbReference type="GO" id="GO:0005634">
    <property type="term" value="C:nucleus"/>
    <property type="evidence" value="ECO:0007669"/>
    <property type="project" value="UniProtKB-SubCell"/>
</dbReference>
<evidence type="ECO:0000256" key="17">
    <source>
        <dbReference type="ARBA" id="ARBA00023157"/>
    </source>
</evidence>
<accession>A0AAQ5WXP9</accession>
<dbReference type="GO" id="GO:0005737">
    <property type="term" value="C:cytoplasm"/>
    <property type="evidence" value="ECO:0007669"/>
    <property type="project" value="UniProtKB-SubCell"/>
</dbReference>
<dbReference type="InterPro" id="IPR013098">
    <property type="entry name" value="Ig_I-set"/>
</dbReference>
<evidence type="ECO:0000256" key="5">
    <source>
        <dbReference type="ARBA" id="ARBA00012513"/>
    </source>
</evidence>
<evidence type="ECO:0000256" key="8">
    <source>
        <dbReference type="ARBA" id="ARBA00022553"/>
    </source>
</evidence>
<comment type="subcellular location">
    <subcellularLocation>
        <location evidence="3">Cytoplasm</location>
    </subcellularLocation>
    <subcellularLocation>
        <location evidence="2">Nucleus</location>
    </subcellularLocation>
</comment>
<dbReference type="Proteomes" id="UP001501940">
    <property type="component" value="Chromosome 11"/>
</dbReference>
<evidence type="ECO:0000313" key="23">
    <source>
        <dbReference type="Ensembl" id="ENSAOCP00000033638.1"/>
    </source>
</evidence>
<comment type="similarity">
    <text evidence="4">Belongs to the protein kinase superfamily. CAMK Ser/Thr protein kinase family.</text>
</comment>
<dbReference type="FunFam" id="2.60.40.10:FF:000050">
    <property type="entry name" value="Titin isoform B"/>
    <property type="match status" value="1"/>
</dbReference>
<reference evidence="23" key="3">
    <citation type="submission" date="2025-09" db="UniProtKB">
        <authorList>
            <consortium name="Ensembl"/>
        </authorList>
    </citation>
    <scope>IDENTIFICATION</scope>
</reference>
<keyword evidence="8" id="KW-0597">Phosphoprotein</keyword>
<evidence type="ECO:0000256" key="4">
    <source>
        <dbReference type="ARBA" id="ARBA00006692"/>
    </source>
</evidence>
<keyword evidence="9" id="KW-0808">Transferase</keyword>
<dbReference type="EC" id="2.7.11.1" evidence="5"/>
<keyword evidence="14" id="KW-0067">ATP-binding</keyword>
<evidence type="ECO:0000256" key="3">
    <source>
        <dbReference type="ARBA" id="ARBA00004496"/>
    </source>
</evidence>
<dbReference type="GO" id="GO:0005524">
    <property type="term" value="F:ATP binding"/>
    <property type="evidence" value="ECO:0007669"/>
    <property type="project" value="UniProtKB-KW"/>
</dbReference>
<dbReference type="GO" id="GO:0005516">
    <property type="term" value="F:calmodulin binding"/>
    <property type="evidence" value="ECO:0007669"/>
    <property type="project" value="UniProtKB-KW"/>
</dbReference>
<keyword evidence="16" id="KW-0112">Calmodulin-binding</keyword>
<evidence type="ECO:0000256" key="13">
    <source>
        <dbReference type="ARBA" id="ARBA00022777"/>
    </source>
</evidence>
<keyword evidence="10" id="KW-0479">Metal-binding</keyword>
<dbReference type="AlphaFoldDB" id="A0AAQ5WXP9"/>
<dbReference type="FunFam" id="2.60.40.10:FF:000214">
    <property type="entry name" value="titin isoform X1"/>
    <property type="match status" value="2"/>
</dbReference>
<dbReference type="PROSITE" id="PS50835">
    <property type="entry name" value="IG_LIKE"/>
    <property type="match status" value="2"/>
</dbReference>
<evidence type="ECO:0000256" key="2">
    <source>
        <dbReference type="ARBA" id="ARBA00004123"/>
    </source>
</evidence>
<keyword evidence="11" id="KW-0677">Repeat</keyword>
<keyword evidence="12" id="KW-0547">Nucleotide-binding</keyword>
<evidence type="ECO:0000313" key="24">
    <source>
        <dbReference type="Proteomes" id="UP001501940"/>
    </source>
</evidence>